<dbReference type="Proteomes" id="UP000603453">
    <property type="component" value="Unassembled WGS sequence"/>
</dbReference>
<name>A0A8H7QJH7_9FUNG</name>
<sequence>MIDWSNLSPVHVRVDIAMNFFAVSAVENRPVISFVKEEFCSAAGKLFGGEGTTSESHDMCLGRFGGMSAHNPSPGVYEAFKVILYNDVKIPFTRAKARFNGAVGEDWSPAKSRATIAHASGHWRKGVEMYQRCLEEHEETQFTSRLEVRVSAADVDDLLVHKLMDGLHRLQSNGAFVHFFVDEYLGYVRELLVMTTEIMVSLSRRFDASGSNAGFLC</sequence>
<reference evidence="1" key="1">
    <citation type="submission" date="2020-12" db="EMBL/GenBank/DDBJ databases">
        <title>Metabolic potential, ecology and presence of endohyphal bacteria is reflected in genomic diversity of Mucoromycotina.</title>
        <authorList>
            <person name="Muszewska A."/>
            <person name="Okrasinska A."/>
            <person name="Steczkiewicz K."/>
            <person name="Drgas O."/>
            <person name="Orlowska M."/>
            <person name="Perlinska-Lenart U."/>
            <person name="Aleksandrzak-Piekarczyk T."/>
            <person name="Szatraj K."/>
            <person name="Zielenkiewicz U."/>
            <person name="Pilsyk S."/>
            <person name="Malc E."/>
            <person name="Mieczkowski P."/>
            <person name="Kruszewska J.S."/>
            <person name="Biernat P."/>
            <person name="Pawlowska J."/>
        </authorList>
    </citation>
    <scope>NUCLEOTIDE SEQUENCE</scope>
    <source>
        <strain evidence="1">WA0000017839</strain>
    </source>
</reference>
<gene>
    <name evidence="1" type="ORF">INT47_013181</name>
</gene>
<proteinExistence type="predicted"/>
<accession>A0A8H7QJH7</accession>
<keyword evidence="2" id="KW-1185">Reference proteome</keyword>
<evidence type="ECO:0000313" key="2">
    <source>
        <dbReference type="Proteomes" id="UP000603453"/>
    </source>
</evidence>
<organism evidence="1 2">
    <name type="scientific">Mucor saturninus</name>
    <dbReference type="NCBI Taxonomy" id="64648"/>
    <lineage>
        <taxon>Eukaryota</taxon>
        <taxon>Fungi</taxon>
        <taxon>Fungi incertae sedis</taxon>
        <taxon>Mucoromycota</taxon>
        <taxon>Mucoromycotina</taxon>
        <taxon>Mucoromycetes</taxon>
        <taxon>Mucorales</taxon>
        <taxon>Mucorineae</taxon>
        <taxon>Mucoraceae</taxon>
        <taxon>Mucor</taxon>
    </lineage>
</organism>
<dbReference type="EMBL" id="JAEPRD010000220">
    <property type="protein sequence ID" value="KAG2193713.1"/>
    <property type="molecule type" value="Genomic_DNA"/>
</dbReference>
<protein>
    <submittedName>
        <fullName evidence="1">Uncharacterized protein</fullName>
    </submittedName>
</protein>
<evidence type="ECO:0000313" key="1">
    <source>
        <dbReference type="EMBL" id="KAG2193713.1"/>
    </source>
</evidence>
<comment type="caution">
    <text evidence="1">The sequence shown here is derived from an EMBL/GenBank/DDBJ whole genome shotgun (WGS) entry which is preliminary data.</text>
</comment>
<dbReference type="AlphaFoldDB" id="A0A8H7QJH7"/>